<protein>
    <submittedName>
        <fullName evidence="13">SusC/RagA family TonB-linked outer membrane protein</fullName>
    </submittedName>
</protein>
<dbReference type="PROSITE" id="PS52016">
    <property type="entry name" value="TONB_DEPENDENT_REC_3"/>
    <property type="match status" value="1"/>
</dbReference>
<dbReference type="InterPro" id="IPR008969">
    <property type="entry name" value="CarboxyPept-like_regulatory"/>
</dbReference>
<keyword evidence="10" id="KW-0732">Signal</keyword>
<feature type="domain" description="TonB-dependent receptor-like beta-barrel" evidence="11">
    <location>
        <begin position="402"/>
        <end position="957"/>
    </location>
</feature>
<feature type="domain" description="TonB-dependent receptor plug" evidence="12">
    <location>
        <begin position="124"/>
        <end position="238"/>
    </location>
</feature>
<dbReference type="InterPro" id="IPR012910">
    <property type="entry name" value="Plug_dom"/>
</dbReference>
<dbReference type="Pfam" id="PF00593">
    <property type="entry name" value="TonB_dep_Rec_b-barrel"/>
    <property type="match status" value="1"/>
</dbReference>
<feature type="signal peptide" evidence="10">
    <location>
        <begin position="1"/>
        <end position="25"/>
    </location>
</feature>
<comment type="similarity">
    <text evidence="8 9">Belongs to the TonB-dependent receptor family.</text>
</comment>
<evidence type="ECO:0000256" key="6">
    <source>
        <dbReference type="ARBA" id="ARBA00023136"/>
    </source>
</evidence>
<keyword evidence="7 8" id="KW-0998">Cell outer membrane</keyword>
<keyword evidence="2 8" id="KW-0813">Transport</keyword>
<dbReference type="NCBIfam" id="TIGR04056">
    <property type="entry name" value="OMP_RagA_SusC"/>
    <property type="match status" value="1"/>
</dbReference>
<evidence type="ECO:0000256" key="10">
    <source>
        <dbReference type="SAM" id="SignalP"/>
    </source>
</evidence>
<keyword evidence="3 8" id="KW-1134">Transmembrane beta strand</keyword>
<evidence type="ECO:0000256" key="9">
    <source>
        <dbReference type="RuleBase" id="RU003357"/>
    </source>
</evidence>
<gene>
    <name evidence="13" type="ORF">ACFSR5_05265</name>
</gene>
<dbReference type="InterPro" id="IPR037066">
    <property type="entry name" value="Plug_dom_sf"/>
</dbReference>
<organism evidence="13 14">
    <name type="scientific">Sphingobacterium suaedae</name>
    <dbReference type="NCBI Taxonomy" id="1686402"/>
    <lineage>
        <taxon>Bacteria</taxon>
        <taxon>Pseudomonadati</taxon>
        <taxon>Bacteroidota</taxon>
        <taxon>Sphingobacteriia</taxon>
        <taxon>Sphingobacteriales</taxon>
        <taxon>Sphingobacteriaceae</taxon>
        <taxon>Sphingobacterium</taxon>
    </lineage>
</organism>
<dbReference type="Pfam" id="PF13715">
    <property type="entry name" value="CarbopepD_reg_2"/>
    <property type="match status" value="1"/>
</dbReference>
<dbReference type="InterPro" id="IPR023996">
    <property type="entry name" value="TonB-dep_OMP_SusC/RagA"/>
</dbReference>
<reference evidence="14" key="1">
    <citation type="journal article" date="2019" name="Int. J. Syst. Evol. Microbiol.">
        <title>The Global Catalogue of Microorganisms (GCM) 10K type strain sequencing project: providing services to taxonomists for standard genome sequencing and annotation.</title>
        <authorList>
            <consortium name="The Broad Institute Genomics Platform"/>
            <consortium name="The Broad Institute Genome Sequencing Center for Infectious Disease"/>
            <person name="Wu L."/>
            <person name="Ma J."/>
        </authorList>
    </citation>
    <scope>NUCLEOTIDE SEQUENCE [LARGE SCALE GENOMIC DNA]</scope>
    <source>
        <strain evidence="14">KCTC 42662</strain>
    </source>
</reference>
<name>A0ABW5KE34_9SPHI</name>
<dbReference type="InterPro" id="IPR039426">
    <property type="entry name" value="TonB-dep_rcpt-like"/>
</dbReference>
<evidence type="ECO:0000313" key="13">
    <source>
        <dbReference type="EMBL" id="MFD2547054.1"/>
    </source>
</evidence>
<keyword evidence="4 8" id="KW-0812">Transmembrane</keyword>
<comment type="subcellular location">
    <subcellularLocation>
        <location evidence="1 8">Cell outer membrane</location>
        <topology evidence="1 8">Multi-pass membrane protein</topology>
    </subcellularLocation>
</comment>
<dbReference type="RefSeq" id="WP_380901439.1">
    <property type="nucleotide sequence ID" value="NZ_JBHUEG010000007.1"/>
</dbReference>
<dbReference type="InterPro" id="IPR000531">
    <property type="entry name" value="Beta-barrel_TonB"/>
</dbReference>
<evidence type="ECO:0000259" key="12">
    <source>
        <dbReference type="Pfam" id="PF07715"/>
    </source>
</evidence>
<accession>A0ABW5KE34</accession>
<evidence type="ECO:0000256" key="5">
    <source>
        <dbReference type="ARBA" id="ARBA00023077"/>
    </source>
</evidence>
<evidence type="ECO:0000256" key="3">
    <source>
        <dbReference type="ARBA" id="ARBA00022452"/>
    </source>
</evidence>
<dbReference type="EMBL" id="JBHULR010000003">
    <property type="protein sequence ID" value="MFD2547054.1"/>
    <property type="molecule type" value="Genomic_DNA"/>
</dbReference>
<evidence type="ECO:0000259" key="11">
    <source>
        <dbReference type="Pfam" id="PF00593"/>
    </source>
</evidence>
<keyword evidence="6 8" id="KW-0472">Membrane</keyword>
<dbReference type="InterPro" id="IPR023997">
    <property type="entry name" value="TonB-dep_OMP_SusC/RagA_CS"/>
</dbReference>
<dbReference type="InterPro" id="IPR036942">
    <property type="entry name" value="Beta-barrel_TonB_sf"/>
</dbReference>
<comment type="caution">
    <text evidence="13">The sequence shown here is derived from an EMBL/GenBank/DDBJ whole genome shotgun (WGS) entry which is preliminary data.</text>
</comment>
<dbReference type="Gene3D" id="2.40.170.20">
    <property type="entry name" value="TonB-dependent receptor, beta-barrel domain"/>
    <property type="match status" value="1"/>
</dbReference>
<evidence type="ECO:0000256" key="8">
    <source>
        <dbReference type="PROSITE-ProRule" id="PRU01360"/>
    </source>
</evidence>
<keyword evidence="5 9" id="KW-0798">TonB box</keyword>
<keyword evidence="14" id="KW-1185">Reference proteome</keyword>
<evidence type="ECO:0000256" key="1">
    <source>
        <dbReference type="ARBA" id="ARBA00004571"/>
    </source>
</evidence>
<proteinExistence type="inferred from homology"/>
<feature type="chain" id="PRO_5047541917" evidence="10">
    <location>
        <begin position="26"/>
        <end position="993"/>
    </location>
</feature>
<evidence type="ECO:0000256" key="2">
    <source>
        <dbReference type="ARBA" id="ARBA00022448"/>
    </source>
</evidence>
<sequence>MMNRFTLRMVMALGLLMLLSSVTVAQTALLRGRVVDNEGNGIPGATVSLVSRQLSTSTSAEGAYSLENIPPGQYRIIASMMGYESSEKQVELHAGDNGLDFTMLTSTSNLDEVVVIGYGTQKKGELTGALTTISSKDFQQGAITSPEQLIVGKVAGVQITSGGGQPGAGSTIRIRAGASLNASNDPLIVVDGVPLSTGSISGVANPLSLINPADIETFTVLKDANATAIYGSRASNGVILITTKKGISGRPKINFSTQNSLASVAKKVDVLTADQIRDYVAANGNEAQQAALGTANTNWQDEIYRQAFATDNNLSVAGAFQANLPYRVSVGYLNQQGILKRDQLDRTSAAINFAPKLFNNSLTIDFNLKGSLSNSQFGNQDAIGAAVQFDPTQSVHEENRFGNYYEWKQFNSATKQYDPNPNAPRNPVGLIELKDDHGKVARSFGNVQLDYAFPFIKGLHANLNLGYDVSQGKGGVSIPDYAAVTISTLGEISRYKTNISNRVGEFYLNYTKDISSIQSQINATAGYGYYDNRSTVYNYDRTSADGTVLSTPAFPFDQPHNRLISYYGRLIYTFANKYIFSGTVRTDGSSRFSEDNRWGVFPSMGVTWKLKEESFLKDEAAFSDLKVRLSYGVTGQQDGIANYSYLPNYVSSANESKYQLGNTFYYMYSPIAYDKDIRWESTATYNAGLDYGFLNGRLSGSVDVYYKKTKDLLSTIPIPVGTNFSNLLLTNVGNMENTGMEFSLNLQAVKRDDFNLDFGLNFTYNNTKVTNLTNVEDPDYMIEIGGISGSTGNNIQAHIIDRAPYSFRVHKQIYGEDGRPLEGVYADINGDGIINDNDRYFYKSPLPEYLIGFSTQVGYKKWTLSTVLRSNIGNYIYDNVSSNFGSRYNVLDPNGPINNAPVSFLDTQFGQKQYTSDYYIHNASFLKMDNLSISYLAGNILKKGSGMLTVSANVQNVFTISKYDGVEPEISNGIDNRFYPRPRTFVLGLNLVF</sequence>
<dbReference type="Gene3D" id="2.60.40.1120">
    <property type="entry name" value="Carboxypeptidase-like, regulatory domain"/>
    <property type="match status" value="1"/>
</dbReference>
<dbReference type="NCBIfam" id="TIGR04057">
    <property type="entry name" value="SusC_RagA_signa"/>
    <property type="match status" value="1"/>
</dbReference>
<dbReference type="SUPFAM" id="SSF49464">
    <property type="entry name" value="Carboxypeptidase regulatory domain-like"/>
    <property type="match status" value="1"/>
</dbReference>
<evidence type="ECO:0000313" key="14">
    <source>
        <dbReference type="Proteomes" id="UP001597545"/>
    </source>
</evidence>
<dbReference type="Gene3D" id="2.170.130.10">
    <property type="entry name" value="TonB-dependent receptor, plug domain"/>
    <property type="match status" value="1"/>
</dbReference>
<dbReference type="Pfam" id="PF07715">
    <property type="entry name" value="Plug"/>
    <property type="match status" value="1"/>
</dbReference>
<evidence type="ECO:0000256" key="4">
    <source>
        <dbReference type="ARBA" id="ARBA00022692"/>
    </source>
</evidence>
<dbReference type="Proteomes" id="UP001597545">
    <property type="component" value="Unassembled WGS sequence"/>
</dbReference>
<dbReference type="SUPFAM" id="SSF56935">
    <property type="entry name" value="Porins"/>
    <property type="match status" value="1"/>
</dbReference>
<evidence type="ECO:0000256" key="7">
    <source>
        <dbReference type="ARBA" id="ARBA00023237"/>
    </source>
</evidence>